<evidence type="ECO:0000313" key="1">
    <source>
        <dbReference type="EMBL" id="GGF21998.1"/>
    </source>
</evidence>
<dbReference type="Proteomes" id="UP000655016">
    <property type="component" value="Unassembled WGS sequence"/>
</dbReference>
<dbReference type="RefSeq" id="WP_163395636.1">
    <property type="nucleotide sequence ID" value="NZ_BMKP01000008.1"/>
</dbReference>
<organism evidence="1 2">
    <name type="scientific">Flavobacterium limi</name>
    <dbReference type="NCBI Taxonomy" id="2045105"/>
    <lineage>
        <taxon>Bacteria</taxon>
        <taxon>Pseudomonadati</taxon>
        <taxon>Bacteroidota</taxon>
        <taxon>Flavobacteriia</taxon>
        <taxon>Flavobacteriales</taxon>
        <taxon>Flavobacteriaceae</taxon>
        <taxon>Flavobacterium</taxon>
    </lineage>
</organism>
<dbReference type="EMBL" id="BMKP01000008">
    <property type="protein sequence ID" value="GGF21998.1"/>
    <property type="molecule type" value="Genomic_DNA"/>
</dbReference>
<evidence type="ECO:0000313" key="2">
    <source>
        <dbReference type="Proteomes" id="UP000655016"/>
    </source>
</evidence>
<sequence>MKNKLLIFKVLLLIITLFSCEKDYNDWDVDADHDRLFKSIVFETSAIAPTFVEIKFTKSISATKYVFEFSKDNLEFKEIVKTVELSASSLVPFANSSDQAKIEYRQVFDELDGTTGYSVRMKSIDEATGKESKYNQIYFSTPAEQLFKGFTAASTSVSLNWNILPAVPKVTNVILYNETSVVVKDIVLTDSQKNSGKVTFDNLTNGTNYIAKIFNGTNVRGILNVKTTGLANSTIYNVLLTDTAASIGTTLQGLVAGGAKDITVEFAPSTAYTIGGDITIPTGVNNIAFVGSADENGHLSILNNTRFKVQDKINNLILQNLVTSSAGNFLIDLPVKIVNDIQIEGCHIINLNSIVRVSGASVVNNININDCNISQTGGYGMLNVGAGGTVSSINVSNCTLKEISTRFADVRVKTNINFKNITCVNITMGMGHLWNFDNNNPVQVSVQNCIIAGPNGGMALNSTNGTYSNISISYAGNYKTKDLTIGIRPLTSIVEVPLNIADFFVEHAIGIFRIKSGIGFAGTGVAGDPRWF</sequence>
<proteinExistence type="predicted"/>
<evidence type="ECO:0008006" key="3">
    <source>
        <dbReference type="Google" id="ProtNLM"/>
    </source>
</evidence>
<dbReference type="PROSITE" id="PS51257">
    <property type="entry name" value="PROKAR_LIPOPROTEIN"/>
    <property type="match status" value="1"/>
</dbReference>
<protein>
    <recommendedName>
        <fullName evidence="3">DUF5123 domain-containing protein</fullName>
    </recommendedName>
</protein>
<accession>A0ABQ1UMW9</accession>
<name>A0ABQ1UMW9_9FLAO</name>
<comment type="caution">
    <text evidence="1">The sequence shown here is derived from an EMBL/GenBank/DDBJ whole genome shotgun (WGS) entry which is preliminary data.</text>
</comment>
<reference evidence="2" key="1">
    <citation type="journal article" date="2019" name="Int. J. Syst. Evol. Microbiol.">
        <title>The Global Catalogue of Microorganisms (GCM) 10K type strain sequencing project: providing services to taxonomists for standard genome sequencing and annotation.</title>
        <authorList>
            <consortium name="The Broad Institute Genomics Platform"/>
            <consortium name="The Broad Institute Genome Sequencing Center for Infectious Disease"/>
            <person name="Wu L."/>
            <person name="Ma J."/>
        </authorList>
    </citation>
    <scope>NUCLEOTIDE SEQUENCE [LARGE SCALE GENOMIC DNA]</scope>
    <source>
        <strain evidence="2">CGMCC 1.16060</strain>
    </source>
</reference>
<gene>
    <name evidence="1" type="ORF">GCM10011518_33960</name>
</gene>
<keyword evidence="2" id="KW-1185">Reference proteome</keyword>